<protein>
    <submittedName>
        <fullName evidence="2">Hint domain-containing protein</fullName>
    </submittedName>
</protein>
<evidence type="ECO:0000313" key="2">
    <source>
        <dbReference type="EMBL" id="MCL6285800.1"/>
    </source>
</evidence>
<dbReference type="EMBL" id="JAMFMB010000038">
    <property type="protein sequence ID" value="MCL6285800.1"/>
    <property type="molecule type" value="Genomic_DNA"/>
</dbReference>
<dbReference type="InterPro" id="IPR006141">
    <property type="entry name" value="Intein_N"/>
</dbReference>
<dbReference type="InterPro" id="IPR028992">
    <property type="entry name" value="Hedgehog/Intein_dom"/>
</dbReference>
<keyword evidence="3" id="KW-1185">Reference proteome</keyword>
<reference evidence="2" key="1">
    <citation type="submission" date="2022-05" db="EMBL/GenBank/DDBJ databases">
        <authorList>
            <person name="Park J.-S."/>
        </authorList>
    </citation>
    <scope>NUCLEOTIDE SEQUENCE</scope>
    <source>
        <strain evidence="2">2012CJ41-6</strain>
    </source>
</reference>
<dbReference type="RefSeq" id="WP_249712964.1">
    <property type="nucleotide sequence ID" value="NZ_JAMFMB010000038.1"/>
</dbReference>
<dbReference type="InterPro" id="IPR036844">
    <property type="entry name" value="Hint_dom_sf"/>
</dbReference>
<sequence>MYTGFSGTFVISWAQTELDGLGAAPLDTLTDGVVWSWRGEAVRVDEPGGLCDTGQTGNEDAHRRNAADRVHRMVGAGVEQTSDNGSEPGDRLMDRSFVVTDGAQCFTITLIDAGRGSQPLLMFHNGIPPRGTDLHVVQHRFDAWPGPSMTPASGGVICFTPGTRIRTPDGFQLVEDLREGDLVETRDSGAQEIQWVGKRRMSGARLFVMPDLRPIRFAAGAFETDRPDAELLVSPEHRMLLKGQAARALFNTPEVLVPARQLINGSSVTVDLQAREVTYVHLLLPAHQIIWANGVETESFHPASAALSALTEHDRARLLQQRPSLESNPDSYGDFARRALSDTEAALLMHEVA</sequence>
<dbReference type="Pfam" id="PF13403">
    <property type="entry name" value="Hint_2"/>
    <property type="match status" value="1"/>
</dbReference>
<organism evidence="2 3">
    <name type="scientific">Ruegeria spongiae</name>
    <dbReference type="NCBI Taxonomy" id="2942209"/>
    <lineage>
        <taxon>Bacteria</taxon>
        <taxon>Pseudomonadati</taxon>
        <taxon>Pseudomonadota</taxon>
        <taxon>Alphaproteobacteria</taxon>
        <taxon>Rhodobacterales</taxon>
        <taxon>Roseobacteraceae</taxon>
        <taxon>Ruegeria</taxon>
    </lineage>
</organism>
<dbReference type="PROSITE" id="PS50817">
    <property type="entry name" value="INTEIN_N_TER"/>
    <property type="match status" value="1"/>
</dbReference>
<gene>
    <name evidence="2" type="ORF">M3P21_19945</name>
</gene>
<feature type="domain" description="Hedgehog/Intein (Hint)" evidence="1">
    <location>
        <begin position="157"/>
        <end position="303"/>
    </location>
</feature>
<dbReference type="Gene3D" id="2.170.16.10">
    <property type="entry name" value="Hedgehog/Intein (Hint) domain"/>
    <property type="match status" value="1"/>
</dbReference>
<evidence type="ECO:0000313" key="3">
    <source>
        <dbReference type="Proteomes" id="UP001203880"/>
    </source>
</evidence>
<proteinExistence type="predicted"/>
<comment type="caution">
    <text evidence="2">The sequence shown here is derived from an EMBL/GenBank/DDBJ whole genome shotgun (WGS) entry which is preliminary data.</text>
</comment>
<evidence type="ECO:0000259" key="1">
    <source>
        <dbReference type="Pfam" id="PF13403"/>
    </source>
</evidence>
<name>A0ABT0Q7H3_9RHOB</name>
<dbReference type="Proteomes" id="UP001203880">
    <property type="component" value="Unassembled WGS sequence"/>
</dbReference>
<dbReference type="SUPFAM" id="SSF51294">
    <property type="entry name" value="Hedgehog/intein (Hint) domain"/>
    <property type="match status" value="1"/>
</dbReference>
<accession>A0ABT0Q7H3</accession>